<keyword evidence="2" id="KW-1185">Reference proteome</keyword>
<evidence type="ECO:0000313" key="2">
    <source>
        <dbReference type="Proteomes" id="UP001207468"/>
    </source>
</evidence>
<reference evidence="1" key="1">
    <citation type="submission" date="2021-03" db="EMBL/GenBank/DDBJ databases">
        <title>Evolutionary priming and transition to the ectomycorrhizal habit in an iconic lineage of mushroom-forming fungi: is preadaptation a requirement?</title>
        <authorList>
            <consortium name="DOE Joint Genome Institute"/>
            <person name="Looney B.P."/>
            <person name="Miyauchi S."/>
            <person name="Morin E."/>
            <person name="Drula E."/>
            <person name="Courty P.E."/>
            <person name="Chicoki N."/>
            <person name="Fauchery L."/>
            <person name="Kohler A."/>
            <person name="Kuo A."/>
            <person name="LaButti K."/>
            <person name="Pangilinan J."/>
            <person name="Lipzen A."/>
            <person name="Riley R."/>
            <person name="Andreopoulos W."/>
            <person name="He G."/>
            <person name="Johnson J."/>
            <person name="Barry K.W."/>
            <person name="Grigoriev I.V."/>
            <person name="Nagy L."/>
            <person name="Hibbett D."/>
            <person name="Henrissat B."/>
            <person name="Matheny P.B."/>
            <person name="Labbe J."/>
            <person name="Martin A.F."/>
        </authorList>
    </citation>
    <scope>NUCLEOTIDE SEQUENCE</scope>
    <source>
        <strain evidence="1">BPL698</strain>
    </source>
</reference>
<sequence length="384" mass="43183">MARDWRYKGQGKPSEQGLAKLRLPFAITLDADIALVPEQFRKNTLFLRLGTDSTPWTGFFTPYKQAKVALATLYGVWFEIKRREDYFAAVRVARPIFELTFDPLPGLDMDALVASGTPVPHSSRATTPAPEETMEQEPPMTTQVHITDDEPEAPIPPQLASSGTTRAFPRPSQFQGFGGCRRQPPSPDPDDYDTRANYGRDGRSSDNGKLEGIPPKAFNGNRACTHIFLTAFNRFMTLNHDSKIARDPIKKCAYFLSLLEGPDVEGWVETMDEWLQEVIDDPEELPFGLNPWQAMQQKFKHAFVDYAERESRDCPMKPKHETTRVRTADTTNITSKSSTVQVIEESATDKLVKAAKALSLVEREAFIKALMGDDEDKEQDFSDA</sequence>
<accession>A0ACC0U3Z8</accession>
<dbReference type="EMBL" id="JAGFNK010000184">
    <property type="protein sequence ID" value="KAI9460723.1"/>
    <property type="molecule type" value="Genomic_DNA"/>
</dbReference>
<evidence type="ECO:0000313" key="1">
    <source>
        <dbReference type="EMBL" id="KAI9460723.1"/>
    </source>
</evidence>
<gene>
    <name evidence="1" type="ORF">F5148DRAFT_1286793</name>
</gene>
<comment type="caution">
    <text evidence="1">The sequence shown here is derived from an EMBL/GenBank/DDBJ whole genome shotgun (WGS) entry which is preliminary data.</text>
</comment>
<organism evidence="1 2">
    <name type="scientific">Russula earlei</name>
    <dbReference type="NCBI Taxonomy" id="71964"/>
    <lineage>
        <taxon>Eukaryota</taxon>
        <taxon>Fungi</taxon>
        <taxon>Dikarya</taxon>
        <taxon>Basidiomycota</taxon>
        <taxon>Agaricomycotina</taxon>
        <taxon>Agaricomycetes</taxon>
        <taxon>Russulales</taxon>
        <taxon>Russulaceae</taxon>
        <taxon>Russula</taxon>
    </lineage>
</organism>
<name>A0ACC0U3Z8_9AGAM</name>
<dbReference type="Proteomes" id="UP001207468">
    <property type="component" value="Unassembled WGS sequence"/>
</dbReference>
<protein>
    <submittedName>
        <fullName evidence="1">Uncharacterized protein</fullName>
    </submittedName>
</protein>
<proteinExistence type="predicted"/>